<evidence type="ECO:0000313" key="1">
    <source>
        <dbReference type="EMBL" id="MBC5787873.1"/>
    </source>
</evidence>
<accession>A0ABR7IRZ0</accession>
<dbReference type="EMBL" id="JACOQK010000001">
    <property type="protein sequence ID" value="MBC5787873.1"/>
    <property type="molecule type" value="Genomic_DNA"/>
</dbReference>
<name>A0ABR7IRZ0_9CLOT</name>
<comment type="caution">
    <text evidence="1">The sequence shown here is derived from an EMBL/GenBank/DDBJ whole genome shotgun (WGS) entry which is preliminary data.</text>
</comment>
<dbReference type="Gene3D" id="3.30.1330.30">
    <property type="match status" value="1"/>
</dbReference>
<gene>
    <name evidence="1" type="ORF">H8Z77_07570</name>
</gene>
<evidence type="ECO:0000313" key="2">
    <source>
        <dbReference type="Proteomes" id="UP000649151"/>
    </source>
</evidence>
<dbReference type="SUPFAM" id="SSF55315">
    <property type="entry name" value="L30e-like"/>
    <property type="match status" value="1"/>
</dbReference>
<keyword evidence="2" id="KW-1185">Reference proteome</keyword>
<dbReference type="Proteomes" id="UP000649151">
    <property type="component" value="Unassembled WGS sequence"/>
</dbReference>
<sequence>MSNLLSNLGLCRRAGKLEAGFDSVKQAVVNRLALLILYTEDLSDKTKKEILFLAGKYQIEAVLVPLTMDQVAQMLRKKIGVFAITDQGFVTMLKKSLANLSDDQPQSEQSN</sequence>
<proteinExistence type="predicted"/>
<organism evidence="1 2">
    <name type="scientific">Clostridium facile</name>
    <dbReference type="NCBI Taxonomy" id="2763035"/>
    <lineage>
        <taxon>Bacteria</taxon>
        <taxon>Bacillati</taxon>
        <taxon>Bacillota</taxon>
        <taxon>Clostridia</taxon>
        <taxon>Eubacteriales</taxon>
        <taxon>Clostridiaceae</taxon>
        <taxon>Clostridium</taxon>
    </lineage>
</organism>
<reference evidence="1 2" key="1">
    <citation type="submission" date="2020-08" db="EMBL/GenBank/DDBJ databases">
        <title>Genome public.</title>
        <authorList>
            <person name="Liu C."/>
            <person name="Sun Q."/>
        </authorList>
    </citation>
    <scope>NUCLEOTIDE SEQUENCE [LARGE SCALE GENOMIC DNA]</scope>
    <source>
        <strain evidence="1 2">NSJ-27</strain>
    </source>
</reference>
<dbReference type="InterPro" id="IPR029064">
    <property type="entry name" value="Ribosomal_eL30-like_sf"/>
</dbReference>
<dbReference type="RefSeq" id="WP_186996644.1">
    <property type="nucleotide sequence ID" value="NZ_JACOQK010000001.1"/>
</dbReference>
<protein>
    <submittedName>
        <fullName evidence="1">Uncharacterized protein</fullName>
    </submittedName>
</protein>